<comment type="caution">
    <text evidence="14">The sequence shown here is derived from an EMBL/GenBank/DDBJ whole genome shotgun (WGS) entry which is preliminary data.</text>
</comment>
<keyword evidence="8 12" id="KW-0862">Zinc</keyword>
<dbReference type="PANTHER" id="PTHR11644:SF2">
    <property type="entry name" value="CYTIDINE DEAMINASE"/>
    <property type="match status" value="1"/>
</dbReference>
<dbReference type="RefSeq" id="WP_272094794.1">
    <property type="nucleotide sequence ID" value="NZ_JAQNDK010000001.1"/>
</dbReference>
<comment type="similarity">
    <text evidence="3 12">Belongs to the cytidine and deoxycytidylate deaminase family.</text>
</comment>
<name>A0ABT5BV50_9BACT</name>
<feature type="domain" description="CMP/dCMP-type deaminase" evidence="13">
    <location>
        <begin position="25"/>
        <end position="154"/>
    </location>
</feature>
<gene>
    <name evidence="14" type="ORF">POL72_09835</name>
</gene>
<protein>
    <recommendedName>
        <fullName evidence="5 12">Cytidine deaminase</fullName>
        <ecNumber evidence="4 12">3.5.4.5</ecNumber>
    </recommendedName>
    <alternativeName>
        <fullName evidence="9 12">Cytidine aminohydrolase</fullName>
    </alternativeName>
</protein>
<dbReference type="EC" id="3.5.4.5" evidence="4 12"/>
<evidence type="ECO:0000256" key="4">
    <source>
        <dbReference type="ARBA" id="ARBA00012783"/>
    </source>
</evidence>
<dbReference type="PROSITE" id="PS00903">
    <property type="entry name" value="CYT_DCMP_DEAMINASES_1"/>
    <property type="match status" value="1"/>
</dbReference>
<dbReference type="InterPro" id="IPR006262">
    <property type="entry name" value="Cyt_deam_tetra"/>
</dbReference>
<evidence type="ECO:0000259" key="13">
    <source>
        <dbReference type="PROSITE" id="PS51747"/>
    </source>
</evidence>
<dbReference type="EMBL" id="JAQNDK010000001">
    <property type="protein sequence ID" value="MDC0678032.1"/>
    <property type="molecule type" value="Genomic_DNA"/>
</dbReference>
<dbReference type="InterPro" id="IPR002125">
    <property type="entry name" value="CMP_dCMP_dom"/>
</dbReference>
<proteinExistence type="inferred from homology"/>
<accession>A0ABT5BV50</accession>
<dbReference type="InterPro" id="IPR050202">
    <property type="entry name" value="Cyt/Deoxycyt_deaminase"/>
</dbReference>
<sequence length="158" mass="16288">MSRAPHDACHDAGDAPASPEAAQAIDWDALDRAALAVRTRAHAPYSSYRVGAAIVVRSGRVFTGCNVENASYGLTICAERSAIVQMVAAGERDPIALTVATSGPVLGSPCGMCRQTLAEFAVELPIRLIAAEADGVPPRTTSLSALLPEAFGAAALSR</sequence>
<keyword evidence="15" id="KW-1185">Reference proteome</keyword>
<evidence type="ECO:0000256" key="2">
    <source>
        <dbReference type="ARBA" id="ARBA00003949"/>
    </source>
</evidence>
<organism evidence="14 15">
    <name type="scientific">Sorangium atrum</name>
    <dbReference type="NCBI Taxonomy" id="2995308"/>
    <lineage>
        <taxon>Bacteria</taxon>
        <taxon>Pseudomonadati</taxon>
        <taxon>Myxococcota</taxon>
        <taxon>Polyangia</taxon>
        <taxon>Polyangiales</taxon>
        <taxon>Polyangiaceae</taxon>
        <taxon>Sorangium</taxon>
    </lineage>
</organism>
<comment type="catalytic activity">
    <reaction evidence="10 12">
        <text>2'-deoxycytidine + H2O + H(+) = 2'-deoxyuridine + NH4(+)</text>
        <dbReference type="Rhea" id="RHEA:13433"/>
        <dbReference type="ChEBI" id="CHEBI:15377"/>
        <dbReference type="ChEBI" id="CHEBI:15378"/>
        <dbReference type="ChEBI" id="CHEBI:15698"/>
        <dbReference type="ChEBI" id="CHEBI:16450"/>
        <dbReference type="ChEBI" id="CHEBI:28938"/>
        <dbReference type="EC" id="3.5.4.5"/>
    </reaction>
</comment>
<evidence type="ECO:0000256" key="12">
    <source>
        <dbReference type="RuleBase" id="RU364006"/>
    </source>
</evidence>
<dbReference type="InterPro" id="IPR016192">
    <property type="entry name" value="APOBEC/CMP_deaminase_Zn-bd"/>
</dbReference>
<evidence type="ECO:0000313" key="15">
    <source>
        <dbReference type="Proteomes" id="UP001217485"/>
    </source>
</evidence>
<dbReference type="PANTHER" id="PTHR11644">
    <property type="entry name" value="CYTIDINE DEAMINASE"/>
    <property type="match status" value="1"/>
</dbReference>
<evidence type="ECO:0000256" key="3">
    <source>
        <dbReference type="ARBA" id="ARBA00006576"/>
    </source>
</evidence>
<dbReference type="Proteomes" id="UP001217485">
    <property type="component" value="Unassembled WGS sequence"/>
</dbReference>
<dbReference type="Pfam" id="PF00383">
    <property type="entry name" value="dCMP_cyt_deam_1"/>
    <property type="match status" value="1"/>
</dbReference>
<dbReference type="InterPro" id="IPR016193">
    <property type="entry name" value="Cytidine_deaminase-like"/>
</dbReference>
<dbReference type="GO" id="GO:0004126">
    <property type="term" value="F:cytidine deaminase activity"/>
    <property type="evidence" value="ECO:0007669"/>
    <property type="project" value="UniProtKB-EC"/>
</dbReference>
<reference evidence="14 15" key="1">
    <citation type="submission" date="2023-01" db="EMBL/GenBank/DDBJ databases">
        <title>Minimal conservation of predation-associated metabolite biosynthetic gene clusters underscores biosynthetic potential of Myxococcota including descriptions for ten novel species: Archangium lansinium sp. nov., Myxococcus landrumus sp. nov., Nannocystis bai.</title>
        <authorList>
            <person name="Ahearne A."/>
            <person name="Stevens C."/>
            <person name="Dowd S."/>
        </authorList>
    </citation>
    <scope>NUCLEOTIDE SEQUENCE [LARGE SCALE GENOMIC DNA]</scope>
    <source>
        <strain evidence="14 15">WIWO2</strain>
    </source>
</reference>
<evidence type="ECO:0000256" key="8">
    <source>
        <dbReference type="ARBA" id="ARBA00022833"/>
    </source>
</evidence>
<evidence type="ECO:0000256" key="6">
    <source>
        <dbReference type="ARBA" id="ARBA00022723"/>
    </source>
</evidence>
<evidence type="ECO:0000256" key="9">
    <source>
        <dbReference type="ARBA" id="ARBA00032005"/>
    </source>
</evidence>
<keyword evidence="7 12" id="KW-0378">Hydrolase</keyword>
<dbReference type="CDD" id="cd01283">
    <property type="entry name" value="cytidine_deaminase"/>
    <property type="match status" value="1"/>
</dbReference>
<evidence type="ECO:0000313" key="14">
    <source>
        <dbReference type="EMBL" id="MDC0678032.1"/>
    </source>
</evidence>
<keyword evidence="6 12" id="KW-0479">Metal-binding</keyword>
<comment type="cofactor">
    <cofactor evidence="1 12">
        <name>Zn(2+)</name>
        <dbReference type="ChEBI" id="CHEBI:29105"/>
    </cofactor>
</comment>
<dbReference type="Gene3D" id="3.40.140.10">
    <property type="entry name" value="Cytidine Deaminase, domain 2"/>
    <property type="match status" value="1"/>
</dbReference>
<evidence type="ECO:0000256" key="11">
    <source>
        <dbReference type="ARBA" id="ARBA00049558"/>
    </source>
</evidence>
<comment type="catalytic activity">
    <reaction evidence="11 12">
        <text>cytidine + H2O + H(+) = uridine + NH4(+)</text>
        <dbReference type="Rhea" id="RHEA:16069"/>
        <dbReference type="ChEBI" id="CHEBI:15377"/>
        <dbReference type="ChEBI" id="CHEBI:15378"/>
        <dbReference type="ChEBI" id="CHEBI:16704"/>
        <dbReference type="ChEBI" id="CHEBI:17562"/>
        <dbReference type="ChEBI" id="CHEBI:28938"/>
        <dbReference type="EC" id="3.5.4.5"/>
    </reaction>
</comment>
<dbReference type="SUPFAM" id="SSF53927">
    <property type="entry name" value="Cytidine deaminase-like"/>
    <property type="match status" value="1"/>
</dbReference>
<evidence type="ECO:0000256" key="5">
    <source>
        <dbReference type="ARBA" id="ARBA00018266"/>
    </source>
</evidence>
<dbReference type="PROSITE" id="PS51747">
    <property type="entry name" value="CYT_DCMP_DEAMINASES_2"/>
    <property type="match status" value="1"/>
</dbReference>
<dbReference type="NCBIfam" id="TIGR01354">
    <property type="entry name" value="cyt_deam_tetra"/>
    <property type="match status" value="1"/>
</dbReference>
<comment type="function">
    <text evidence="2 12">This enzyme scavenges exogenous and endogenous cytidine and 2'-deoxycytidine for UMP synthesis.</text>
</comment>
<evidence type="ECO:0000256" key="10">
    <source>
        <dbReference type="ARBA" id="ARBA00049252"/>
    </source>
</evidence>
<evidence type="ECO:0000256" key="7">
    <source>
        <dbReference type="ARBA" id="ARBA00022801"/>
    </source>
</evidence>
<dbReference type="NCBIfam" id="NF004064">
    <property type="entry name" value="PRK05578.1"/>
    <property type="match status" value="1"/>
</dbReference>
<evidence type="ECO:0000256" key="1">
    <source>
        <dbReference type="ARBA" id="ARBA00001947"/>
    </source>
</evidence>